<keyword evidence="1" id="KW-0472">Membrane</keyword>
<dbReference type="InterPro" id="IPR018929">
    <property type="entry name" value="DUF2510"/>
</dbReference>
<comment type="caution">
    <text evidence="3">The sequence shown here is derived from an EMBL/GenBank/DDBJ whole genome shotgun (WGS) entry which is preliminary data.</text>
</comment>
<feature type="domain" description="DUF2510" evidence="2">
    <location>
        <begin position="22"/>
        <end position="54"/>
    </location>
</feature>
<protein>
    <recommendedName>
        <fullName evidence="2">DUF2510 domain-containing protein</fullName>
    </recommendedName>
</protein>
<dbReference type="AlphaFoldDB" id="A0A2A2ZN76"/>
<name>A0A2A2ZN76_MYCAV</name>
<organism evidence="3 4">
    <name type="scientific">Mycobacterium avium</name>
    <dbReference type="NCBI Taxonomy" id="1764"/>
    <lineage>
        <taxon>Bacteria</taxon>
        <taxon>Bacillati</taxon>
        <taxon>Actinomycetota</taxon>
        <taxon>Actinomycetes</taxon>
        <taxon>Mycobacteriales</taxon>
        <taxon>Mycobacteriaceae</taxon>
        <taxon>Mycobacterium</taxon>
        <taxon>Mycobacterium avium complex (MAC)</taxon>
    </lineage>
</organism>
<evidence type="ECO:0000313" key="3">
    <source>
        <dbReference type="EMBL" id="PBA27909.1"/>
    </source>
</evidence>
<evidence type="ECO:0000313" key="4">
    <source>
        <dbReference type="Proteomes" id="UP000217768"/>
    </source>
</evidence>
<reference evidence="3 4" key="1">
    <citation type="submission" date="2017-08" db="EMBL/GenBank/DDBJ databases">
        <title>Phylogenetic analysis of Mycobacterium avium complex whole genomes.</title>
        <authorList>
            <person name="Caverly L.J."/>
            <person name="Spilker T."/>
            <person name="Lipuma J."/>
        </authorList>
    </citation>
    <scope>NUCLEOTIDE SEQUENCE [LARGE SCALE GENOMIC DNA]</scope>
    <source>
        <strain evidence="3 4">FLAC0165</strain>
    </source>
</reference>
<keyword evidence="1" id="KW-0812">Transmembrane</keyword>
<evidence type="ECO:0000256" key="1">
    <source>
        <dbReference type="SAM" id="Phobius"/>
    </source>
</evidence>
<feature type="transmembrane region" description="Helical" evidence="1">
    <location>
        <begin position="64"/>
        <end position="85"/>
    </location>
</feature>
<dbReference type="Proteomes" id="UP000217768">
    <property type="component" value="Unassembled WGS sequence"/>
</dbReference>
<dbReference type="EMBL" id="NSFD01000005">
    <property type="protein sequence ID" value="PBA27909.1"/>
    <property type="molecule type" value="Genomic_DNA"/>
</dbReference>
<sequence length="175" mass="18678">MDDQAQSSGGFDDVGALRVTGASWFPDPGGSGGLRWWNGTNWTSDVYQPSAPAHSPGFVARHPVWALTALLAFCAIGIAVTVISLPKAWENAVGPSRQAGREYALRWIKAQEAAGRADDLSKSDVERRCMAEAFRVGSNGTDLANGTHLAPGRLMRGEFINACTDEAMHHVGRAV</sequence>
<keyword evidence="1" id="KW-1133">Transmembrane helix</keyword>
<proteinExistence type="predicted"/>
<dbReference type="Pfam" id="PF10708">
    <property type="entry name" value="DUF2510"/>
    <property type="match status" value="1"/>
</dbReference>
<gene>
    <name evidence="3" type="ORF">CKJ66_04720</name>
</gene>
<evidence type="ECO:0000259" key="2">
    <source>
        <dbReference type="Pfam" id="PF10708"/>
    </source>
</evidence>
<accession>A0A2A2ZN76</accession>